<dbReference type="GeneID" id="16607294"/>
<dbReference type="EMBL" id="KC977571">
    <property type="protein sequence ID" value="AGO85507.2"/>
    <property type="molecule type" value="Genomic_DNA"/>
</dbReference>
<feature type="compositionally biased region" description="Polar residues" evidence="1">
    <location>
        <begin position="1"/>
        <end position="12"/>
    </location>
</feature>
<name>S4W491_9VIRU</name>
<reference evidence="2 3" key="1">
    <citation type="journal article" date="2013" name="Science">
        <title>Pandoraviruses: amoeba viruses with genomes up to 2.5 Mb reaching that of parasitic eukaryotes.</title>
        <authorList>
            <person name="Philippe N."/>
            <person name="Legendre M."/>
            <person name="Doutre G."/>
            <person name="Coute Y."/>
            <person name="Poirot O."/>
            <person name="Lescot M."/>
            <person name="Arslan D."/>
            <person name="Seltzer V."/>
            <person name="Bertaux L."/>
            <person name="Bruley C."/>
            <person name="Garin J."/>
            <person name="Claverie J.M."/>
            <person name="Abergel C."/>
        </authorList>
    </citation>
    <scope>NUCLEOTIDE SEQUENCE [LARGE SCALE GENOMIC DNA]</scope>
</reference>
<evidence type="ECO:0000313" key="3">
    <source>
        <dbReference type="Proteomes" id="UP000204584"/>
    </source>
</evidence>
<gene>
    <name evidence="2" type="ORF">psal_cds_1207</name>
</gene>
<proteinExistence type="predicted"/>
<dbReference type="KEGG" id="vg:16607294"/>
<dbReference type="Proteomes" id="UP000204584">
    <property type="component" value="Segment"/>
</dbReference>
<feature type="region of interest" description="Disordered" evidence="1">
    <location>
        <begin position="1"/>
        <end position="23"/>
    </location>
</feature>
<evidence type="ECO:0000256" key="1">
    <source>
        <dbReference type="SAM" id="MobiDB-lite"/>
    </source>
</evidence>
<sequence length="102" mass="11019">MSTPTTTMTADLQSPPARLGPVPDGRLTEKQVEAMRAELWAQWSGHRDVWSISVDTRDEGPPLVIFGVGHDAQPFPASLPIVALGGFEVPLRIEVVGSIVPY</sequence>
<accession>S4W491</accession>
<dbReference type="RefSeq" id="YP_008438586.2">
    <property type="nucleotide sequence ID" value="NC_022098.1"/>
</dbReference>
<keyword evidence="3" id="KW-1185">Reference proteome</keyword>
<organism evidence="2 3">
    <name type="scientific">Pandoravirus salinus</name>
    <dbReference type="NCBI Taxonomy" id="1349410"/>
    <lineage>
        <taxon>Viruses</taxon>
        <taxon>Pandoravirus</taxon>
    </lineage>
</organism>
<protein>
    <submittedName>
        <fullName evidence="2">Uncharacterized protein</fullName>
    </submittedName>
</protein>
<evidence type="ECO:0000313" key="2">
    <source>
        <dbReference type="EMBL" id="AGO85507.2"/>
    </source>
</evidence>